<dbReference type="EMBL" id="AUZX01015014">
    <property type="protein sequence ID" value="EQD30494.1"/>
    <property type="molecule type" value="Genomic_DNA"/>
</dbReference>
<proteinExistence type="predicted"/>
<gene>
    <name evidence="1" type="ORF">B1A_20354</name>
</gene>
<reference evidence="1" key="1">
    <citation type="submission" date="2013-08" db="EMBL/GenBank/DDBJ databases">
        <authorList>
            <person name="Mendez C."/>
            <person name="Richter M."/>
            <person name="Ferrer M."/>
            <person name="Sanchez J."/>
        </authorList>
    </citation>
    <scope>NUCLEOTIDE SEQUENCE</scope>
</reference>
<accession>T0ZP55</accession>
<name>T0ZP55_9ZZZZ</name>
<dbReference type="AlphaFoldDB" id="T0ZP55"/>
<protein>
    <submittedName>
        <fullName evidence="1">Transposase, Tn3</fullName>
    </submittedName>
</protein>
<sequence length="143" mass="15241">KAVGELHAAMQVLLEALDEGEQAIAAALGALRQDRGRIERALGTVTALTRPPADPFHERLVACYPQLRRFLPTLIEAITFECTDAARPVLDAYQACDEDRYRILNVGGQFDRAQGTKATRGCAAGGLVAPLEVDRGVAGGGRA</sequence>
<organism evidence="1">
    <name type="scientific">mine drainage metagenome</name>
    <dbReference type="NCBI Taxonomy" id="410659"/>
    <lineage>
        <taxon>unclassified sequences</taxon>
        <taxon>metagenomes</taxon>
        <taxon>ecological metagenomes</taxon>
    </lineage>
</organism>
<feature type="non-terminal residue" evidence="1">
    <location>
        <position position="1"/>
    </location>
</feature>
<evidence type="ECO:0000313" key="1">
    <source>
        <dbReference type="EMBL" id="EQD30494.1"/>
    </source>
</evidence>
<comment type="caution">
    <text evidence="1">The sequence shown here is derived from an EMBL/GenBank/DDBJ whole genome shotgun (WGS) entry which is preliminary data.</text>
</comment>
<reference evidence="1" key="2">
    <citation type="journal article" date="2014" name="ISME J.">
        <title>Microbial stratification in low pH oxic and suboxic macroscopic growths along an acid mine drainage.</title>
        <authorList>
            <person name="Mendez-Garcia C."/>
            <person name="Mesa V."/>
            <person name="Sprenger R.R."/>
            <person name="Richter M."/>
            <person name="Diez M.S."/>
            <person name="Solano J."/>
            <person name="Bargiela R."/>
            <person name="Golyshina O.V."/>
            <person name="Manteca A."/>
            <person name="Ramos J.L."/>
            <person name="Gallego J.R."/>
            <person name="Llorente I."/>
            <person name="Martins Dos Santos V.A."/>
            <person name="Jensen O.N."/>
            <person name="Pelaez A.I."/>
            <person name="Sanchez J."/>
            <person name="Ferrer M."/>
        </authorList>
    </citation>
    <scope>NUCLEOTIDE SEQUENCE</scope>
</reference>